<proteinExistence type="predicted"/>
<dbReference type="GO" id="GO:0004190">
    <property type="term" value="F:aspartic-type endopeptidase activity"/>
    <property type="evidence" value="ECO:0007669"/>
    <property type="project" value="InterPro"/>
</dbReference>
<feature type="compositionally biased region" description="Low complexity" evidence="1">
    <location>
        <begin position="656"/>
        <end position="670"/>
    </location>
</feature>
<evidence type="ECO:0000313" key="5">
    <source>
        <dbReference type="Proteomes" id="UP001152797"/>
    </source>
</evidence>
<evidence type="ECO:0000313" key="2">
    <source>
        <dbReference type="EMBL" id="CAI3997530.1"/>
    </source>
</evidence>
<dbReference type="Proteomes" id="UP001152797">
    <property type="component" value="Unassembled WGS sequence"/>
</dbReference>
<feature type="region of interest" description="Disordered" evidence="1">
    <location>
        <begin position="1"/>
        <end position="24"/>
    </location>
</feature>
<feature type="region of interest" description="Disordered" evidence="1">
    <location>
        <begin position="651"/>
        <end position="706"/>
    </location>
</feature>
<feature type="compositionally biased region" description="Basic and acidic residues" evidence="1">
    <location>
        <begin position="271"/>
        <end position="282"/>
    </location>
</feature>
<evidence type="ECO:0000256" key="1">
    <source>
        <dbReference type="SAM" id="MobiDB-lite"/>
    </source>
</evidence>
<comment type="caution">
    <text evidence="2">The sequence shown here is derived from an EMBL/GenBank/DDBJ whole genome shotgun (WGS) entry which is preliminary data.</text>
</comment>
<accession>A0A9P1CTQ4</accession>
<reference evidence="2" key="1">
    <citation type="submission" date="2022-10" db="EMBL/GenBank/DDBJ databases">
        <authorList>
            <person name="Chen Y."/>
            <person name="Dougan E. K."/>
            <person name="Chan C."/>
            <person name="Rhodes N."/>
            <person name="Thang M."/>
        </authorList>
    </citation>
    <scope>NUCLEOTIDE SEQUENCE</scope>
</reference>
<gene>
    <name evidence="2" type="ORF">C1SCF055_LOCUS23904</name>
</gene>
<sequence>MSRVTDTPFFEEEGEESRAASDREASVASTVNSLDEGWIKCNLDTGASVTVFPRRMFNNVDEPNDVRLKTASGEIIRGYGTTSIRGKDEKGIGRKLTGQVTEVHKILVSAGALHKKGFSTWIGPGGGCIIPLKHPVNESLCVAYAAAIGRHGDEGIIPLYEENGVYNFYIHDLEDVNKLDAPATPDEEPPEQRAEMKLVPQPTFAPAPRATGSDGPMRSRSPMRHRPVCAVEGDGPEADAGDDQMQIRGDEGVEEPVEARRANPGWTPKSPTDRERAEHESSGHAVYRSWCEECIKDLVDTVTMDYYYMGEEDGAKPYLVAQDRRTGMMMSTSLREKGVADLTATKLLAKFLDVLGYREVVLKSDGERALIALKRAAAQQSKGLVRAIHEESPKGDSKANGEAEQAVREIKWRVRAITMMLEKKLNIKLPEGHPLLTWVPRYAAEQSNRFKIGHDGRTPEVPGVPQSLWERLGHYHFLPEEEKWIQLEDGLKGAPWDVQAYVRRAVEEPPQPLGLPAAVPVVIPAAVAPAPVALHAEQGELPGGDLRPGGEDTGGEGAPLLGGPSVSAQAPAGQKRAWPVRREHINKTAECPGCTSLMRGVGYQQIAHSETCRMRIKRCIEEQQKTSEESAKRQREQDDKIEAEVKMRLEERAEASQQPQQSGPSSSSRPSADELQHGGGEAAEDEVIGESPKRKGGEQGVLDVEDLERQVEAEVQESIRDEAVGAMEKIIGSREAAQIIMDLGAMDVIEVFSPQRVNQEVERFGMRRGAAIDLDEMKPDGSGHWDLDRPDDYREVLKMIIQEQPLLVTSSPPCTTFCPLRRLSNHKRDAEVVAAEKELGKERLRKALKACVLQASTGNYFLHEHPKDSWSWKMPEVKELVDSGKYYLVQSPMCRFGMKLKDDNGEEQHVRKETLWLTNSEAIANELGGVCDNVLHGQEIHRHVKLIGGQRAKAAQVYPKALVEAILRGLQEEVRRTKKISMVEEMISGPSPDDAVEWDMEIEEAEPIIDDASGAILDPEAVKKAREEELKWIRGEQVYERVPAELAQGHQLLRVKWVDINKGDADHVRIRSRLVAREIKRAKPKEMQLGGSDTFSSTPPIEAVYALMSCFMTRAPGDRRKKMANWDISRAHFMGTAERELYMELPEEDRVHPGDQGPMVGRLKRSLYGTQDAAKIFQTEYEGWLKNSFPRCAHPFSTSSSRA</sequence>
<name>A0A9P1CTQ4_9DINO</name>
<organism evidence="2">
    <name type="scientific">Cladocopium goreaui</name>
    <dbReference type="NCBI Taxonomy" id="2562237"/>
    <lineage>
        <taxon>Eukaryota</taxon>
        <taxon>Sar</taxon>
        <taxon>Alveolata</taxon>
        <taxon>Dinophyceae</taxon>
        <taxon>Suessiales</taxon>
        <taxon>Symbiodiniaceae</taxon>
        <taxon>Cladocopium</taxon>
    </lineage>
</organism>
<reference evidence="3" key="2">
    <citation type="submission" date="2024-04" db="EMBL/GenBank/DDBJ databases">
        <authorList>
            <person name="Chen Y."/>
            <person name="Shah S."/>
            <person name="Dougan E. K."/>
            <person name="Thang M."/>
            <person name="Chan C."/>
        </authorList>
    </citation>
    <scope>NUCLEOTIDE SEQUENCE [LARGE SCALE GENOMIC DNA]</scope>
</reference>
<keyword evidence="5" id="KW-1185">Reference proteome</keyword>
<dbReference type="GO" id="GO:0006508">
    <property type="term" value="P:proteolysis"/>
    <property type="evidence" value="ECO:0007669"/>
    <property type="project" value="InterPro"/>
</dbReference>
<feature type="region of interest" description="Disordered" evidence="1">
    <location>
        <begin position="179"/>
        <end position="282"/>
    </location>
</feature>
<dbReference type="EMBL" id="CAMXCT020002346">
    <property type="protein sequence ID" value="CAL1150905.1"/>
    <property type="molecule type" value="Genomic_DNA"/>
</dbReference>
<dbReference type="AlphaFoldDB" id="A0A9P1CTQ4"/>
<dbReference type="PROSITE" id="PS00141">
    <property type="entry name" value="ASP_PROTEASE"/>
    <property type="match status" value="1"/>
</dbReference>
<dbReference type="EMBL" id="CAMXCT030002346">
    <property type="protein sequence ID" value="CAL4784842.1"/>
    <property type="molecule type" value="Genomic_DNA"/>
</dbReference>
<feature type="region of interest" description="Disordered" evidence="1">
    <location>
        <begin position="538"/>
        <end position="571"/>
    </location>
</feature>
<protein>
    <submittedName>
        <fullName evidence="4">Retrovirus-related Pol polyprotein from transposon TNT 1-94</fullName>
    </submittedName>
</protein>
<evidence type="ECO:0000313" key="3">
    <source>
        <dbReference type="EMBL" id="CAL1150905.1"/>
    </source>
</evidence>
<dbReference type="InterPro" id="IPR001969">
    <property type="entry name" value="Aspartic_peptidase_AS"/>
</dbReference>
<evidence type="ECO:0000313" key="4">
    <source>
        <dbReference type="EMBL" id="CAL4784842.1"/>
    </source>
</evidence>
<dbReference type="EMBL" id="CAMXCT010002346">
    <property type="protein sequence ID" value="CAI3997530.1"/>
    <property type="molecule type" value="Genomic_DNA"/>
</dbReference>